<feature type="domain" description="eCIS core" evidence="2">
    <location>
        <begin position="80"/>
        <end position="157"/>
    </location>
</feature>
<feature type="compositionally biased region" description="Low complexity" evidence="1">
    <location>
        <begin position="7"/>
        <end position="19"/>
    </location>
</feature>
<dbReference type="EMBL" id="BSDE01000001">
    <property type="protein sequence ID" value="GLH71640.1"/>
    <property type="molecule type" value="Genomic_DNA"/>
</dbReference>
<proteinExistence type="predicted"/>
<comment type="caution">
    <text evidence="3">The sequence shown here is derived from an EMBL/GenBank/DDBJ whole genome shotgun (WGS) entry which is preliminary data.</text>
</comment>
<keyword evidence="4" id="KW-1185">Reference proteome</keyword>
<feature type="region of interest" description="Disordered" evidence="1">
    <location>
        <begin position="1"/>
        <end position="20"/>
    </location>
</feature>
<feature type="region of interest" description="Disordered" evidence="1">
    <location>
        <begin position="358"/>
        <end position="384"/>
    </location>
</feature>
<sequence length="403" mass="41656">MLNAFASKLKSSKGSTSSGPVRTGLLQRACACGQHTGGGGTCEACKGKAERGLQRAAADKTSAFEPPESVQETLRTPGQPLEPSTRAFMEPRFGQDFSHVRVHADARAAASAQAVHAHAYTVGQDVVFGAGRYAPHSPAGRALIAHELTHVVQQSSAAPAMQSRSAISQPGDAAELEAESVSRAVMAGGAVPAIGSAAPSVQRQDGAGAGSRAPAQRRTIWVNVGFDSSAQANETTMAKLRASIAAEKAAIASCCSARSTACDVDVKTHYDWNRVNKPAPTDHDYDDDSAADRALRDSNLANISGPANGRKVLVTESTLSQTWQGVRIFPRANTGASGILWNRALAADDTIAHESGHAAGYAGDAEGGAHSSDPDNLMSPGSIRHAGALPDANWCTQMAGTAQ</sequence>
<accession>A0ABQ5QB17</accession>
<dbReference type="RefSeq" id="WP_285568967.1">
    <property type="nucleotide sequence ID" value="NZ_BSDE01000001.1"/>
</dbReference>
<evidence type="ECO:0000313" key="3">
    <source>
        <dbReference type="EMBL" id="GLH71640.1"/>
    </source>
</evidence>
<protein>
    <recommendedName>
        <fullName evidence="2">eCIS core domain-containing protein</fullName>
    </recommendedName>
</protein>
<evidence type="ECO:0000259" key="2">
    <source>
        <dbReference type="Pfam" id="PF13699"/>
    </source>
</evidence>
<reference evidence="3 4" key="1">
    <citation type="journal article" date="2023" name="Antonie Van Leeuwenhoek">
        <title>Mesoterricola silvestris gen. nov., sp. nov., Mesoterricola sediminis sp. nov., Geothrix oryzae sp. nov., Geothrix edaphica sp. nov., Geothrix rubra sp. nov., and Geothrix limicola sp. nov., six novel members of Acidobacteriota isolated from soils.</title>
        <authorList>
            <person name="Itoh H."/>
            <person name="Sugisawa Y."/>
            <person name="Mise K."/>
            <person name="Xu Z."/>
            <person name="Kuniyasu M."/>
            <person name="Ushijima N."/>
            <person name="Kawano K."/>
            <person name="Kobayashi E."/>
            <person name="Shiratori Y."/>
            <person name="Masuda Y."/>
            <person name="Senoo K."/>
        </authorList>
    </citation>
    <scope>NUCLEOTIDE SEQUENCE [LARGE SCALE GENOMIC DNA]</scope>
    <source>
        <strain evidence="3 4">Red804</strain>
    </source>
</reference>
<dbReference type="Proteomes" id="UP001165069">
    <property type="component" value="Unassembled WGS sequence"/>
</dbReference>
<name>A0ABQ5QB17_9BACT</name>
<dbReference type="Pfam" id="PF13699">
    <property type="entry name" value="eCIS_core"/>
    <property type="match status" value="1"/>
</dbReference>
<gene>
    <name evidence="3" type="ORF">GETHLI_01420</name>
</gene>
<dbReference type="InterPro" id="IPR025295">
    <property type="entry name" value="eCIS_core_dom"/>
</dbReference>
<evidence type="ECO:0000313" key="4">
    <source>
        <dbReference type="Proteomes" id="UP001165069"/>
    </source>
</evidence>
<feature type="region of interest" description="Disordered" evidence="1">
    <location>
        <begin position="58"/>
        <end position="82"/>
    </location>
</feature>
<evidence type="ECO:0000256" key="1">
    <source>
        <dbReference type="SAM" id="MobiDB-lite"/>
    </source>
</evidence>
<organism evidence="3 4">
    <name type="scientific">Geothrix limicola</name>
    <dbReference type="NCBI Taxonomy" id="2927978"/>
    <lineage>
        <taxon>Bacteria</taxon>
        <taxon>Pseudomonadati</taxon>
        <taxon>Acidobacteriota</taxon>
        <taxon>Holophagae</taxon>
        <taxon>Holophagales</taxon>
        <taxon>Holophagaceae</taxon>
        <taxon>Geothrix</taxon>
    </lineage>
</organism>